<dbReference type="Gene3D" id="3.40.630.10">
    <property type="entry name" value="Zn peptidases"/>
    <property type="match status" value="1"/>
</dbReference>
<dbReference type="PROSITE" id="PS51257">
    <property type="entry name" value="PROKAR_LIPOPROTEIN"/>
    <property type="match status" value="1"/>
</dbReference>
<dbReference type="PROSITE" id="PS50106">
    <property type="entry name" value="PDZ"/>
    <property type="match status" value="1"/>
</dbReference>
<dbReference type="InterPro" id="IPR001478">
    <property type="entry name" value="PDZ"/>
</dbReference>
<dbReference type="InterPro" id="IPR007484">
    <property type="entry name" value="Peptidase_M28"/>
</dbReference>
<dbReference type="Pfam" id="PF13180">
    <property type="entry name" value="PDZ_2"/>
    <property type="match status" value="1"/>
</dbReference>
<gene>
    <name evidence="3" type="ORF">K7C98_07040</name>
</gene>
<evidence type="ECO:0000313" key="4">
    <source>
        <dbReference type="Proteomes" id="UP001139031"/>
    </source>
</evidence>
<keyword evidence="4" id="KW-1185">Reference proteome</keyword>
<dbReference type="Gene3D" id="2.30.42.10">
    <property type="match status" value="1"/>
</dbReference>
<feature type="region of interest" description="Disordered" evidence="1">
    <location>
        <begin position="18"/>
        <end position="41"/>
    </location>
</feature>
<dbReference type="PANTHER" id="PTHR12147:SF26">
    <property type="entry name" value="PEPTIDASE M28 DOMAIN-CONTAINING PROTEIN"/>
    <property type="match status" value="1"/>
</dbReference>
<dbReference type="Pfam" id="PF04389">
    <property type="entry name" value="Peptidase_M28"/>
    <property type="match status" value="1"/>
</dbReference>
<dbReference type="SUPFAM" id="SSF50156">
    <property type="entry name" value="PDZ domain-like"/>
    <property type="match status" value="1"/>
</dbReference>
<dbReference type="Proteomes" id="UP001139031">
    <property type="component" value="Unassembled WGS sequence"/>
</dbReference>
<name>A0ABS7TLD0_9BACT</name>
<dbReference type="InterPro" id="IPR036034">
    <property type="entry name" value="PDZ_sf"/>
</dbReference>
<dbReference type="Gene3D" id="3.50.30.30">
    <property type="match status" value="1"/>
</dbReference>
<protein>
    <submittedName>
        <fullName evidence="3">M20/M25/M40 family metallo-hydrolase</fullName>
    </submittedName>
</protein>
<evidence type="ECO:0000259" key="2">
    <source>
        <dbReference type="PROSITE" id="PS50106"/>
    </source>
</evidence>
<evidence type="ECO:0000313" key="3">
    <source>
        <dbReference type="EMBL" id="MBZ5709008.1"/>
    </source>
</evidence>
<sequence length="605" mass="62917">MSPRVSWLLLALALACRPDPASRSPESAPASEAAARTAWRDPPPVELERLRGHLAFLADDAQEGRPPGTPADIRVEEHIEQAFRALGLQPGFGDSYRQPFEFTDGVALRSGEQSALDVGGKPIAHSLVPFAAATAAPVTAPLVYVGHGIPGDSPDSGDYAKILAKVKGAIVVARSGSPADPHLDPAKTRVPSKVIAARDRGAVGFILWEPDAVVPYPNHGEANDLQLPAVTVSAAGTPDLLKAFGKKGPVTPTDLHGGLVPGATSKAKAALHSPIQRVTATTANVAGLLKGTGSRRIVLGAHMDHLGRGNSSSLAPGVDAIHNGADDNASGVAALLGVAAALAQLPAEARPFDLQFVAFAAEEMGLLGSKRAVESLSPEAKRDIVAMLNFDMVGRVRDNTVVVVGTGTSTAWPGLLEQVKADPRDPARSLAIKPSEDGFGASDQASYYAADIPVLHFFSGAHDDYHRPTDDFDKINLDGAVAIADLSVRLVGVLLREQPALDFKKVAAAAPRGGGFRVSLGTVPDYAANADGMKLAGVRPQSPAEAAGLRAGDIIVKIGAREIHNIDDYMASFGELQPGVAVPIVVEREGAKVELTITPAAPTRR</sequence>
<dbReference type="SUPFAM" id="SSF52025">
    <property type="entry name" value="PA domain"/>
    <property type="match status" value="1"/>
</dbReference>
<dbReference type="InterPro" id="IPR003137">
    <property type="entry name" value="PA_domain"/>
</dbReference>
<dbReference type="SMART" id="SM00228">
    <property type="entry name" value="PDZ"/>
    <property type="match status" value="1"/>
</dbReference>
<dbReference type="InterPro" id="IPR045175">
    <property type="entry name" value="M28_fam"/>
</dbReference>
<organism evidence="3 4">
    <name type="scientific">Nannocystis pusilla</name>
    <dbReference type="NCBI Taxonomy" id="889268"/>
    <lineage>
        <taxon>Bacteria</taxon>
        <taxon>Pseudomonadati</taxon>
        <taxon>Myxococcota</taxon>
        <taxon>Polyangia</taxon>
        <taxon>Nannocystales</taxon>
        <taxon>Nannocystaceae</taxon>
        <taxon>Nannocystis</taxon>
    </lineage>
</organism>
<dbReference type="InterPro" id="IPR046450">
    <property type="entry name" value="PA_dom_sf"/>
</dbReference>
<dbReference type="SUPFAM" id="SSF53187">
    <property type="entry name" value="Zn-dependent exopeptidases"/>
    <property type="match status" value="1"/>
</dbReference>
<feature type="compositionally biased region" description="Low complexity" evidence="1">
    <location>
        <begin position="18"/>
        <end position="37"/>
    </location>
</feature>
<reference evidence="3" key="1">
    <citation type="submission" date="2021-08" db="EMBL/GenBank/DDBJ databases">
        <authorList>
            <person name="Stevens D.C."/>
        </authorList>
    </citation>
    <scope>NUCLEOTIDE SEQUENCE</scope>
    <source>
        <strain evidence="3">DSM 53165</strain>
    </source>
</reference>
<dbReference type="PANTHER" id="PTHR12147">
    <property type="entry name" value="METALLOPEPTIDASE M28 FAMILY MEMBER"/>
    <property type="match status" value="1"/>
</dbReference>
<accession>A0ABS7TLD0</accession>
<dbReference type="Pfam" id="PF02225">
    <property type="entry name" value="PA"/>
    <property type="match status" value="1"/>
</dbReference>
<dbReference type="RefSeq" id="WP_224190785.1">
    <property type="nucleotide sequence ID" value="NZ_JAIRAU010000002.1"/>
</dbReference>
<feature type="domain" description="PDZ" evidence="2">
    <location>
        <begin position="500"/>
        <end position="566"/>
    </location>
</feature>
<evidence type="ECO:0000256" key="1">
    <source>
        <dbReference type="SAM" id="MobiDB-lite"/>
    </source>
</evidence>
<dbReference type="EMBL" id="JAIRAU010000002">
    <property type="protein sequence ID" value="MBZ5709008.1"/>
    <property type="molecule type" value="Genomic_DNA"/>
</dbReference>
<comment type="caution">
    <text evidence="3">The sequence shown here is derived from an EMBL/GenBank/DDBJ whole genome shotgun (WGS) entry which is preliminary data.</text>
</comment>
<proteinExistence type="predicted"/>